<feature type="transmembrane region" description="Helical" evidence="1">
    <location>
        <begin position="206"/>
        <end position="229"/>
    </location>
</feature>
<organism evidence="2 3">
    <name type="scientific">Flavobacterium supellecticarium</name>
    <dbReference type="NCBI Taxonomy" id="2565924"/>
    <lineage>
        <taxon>Bacteria</taxon>
        <taxon>Pseudomonadati</taxon>
        <taxon>Bacteroidota</taxon>
        <taxon>Flavobacteriia</taxon>
        <taxon>Flavobacteriales</taxon>
        <taxon>Flavobacteriaceae</taxon>
        <taxon>Flavobacterium</taxon>
    </lineage>
</organism>
<comment type="caution">
    <text evidence="2">The sequence shown here is derived from an EMBL/GenBank/DDBJ whole genome shotgun (WGS) entry which is preliminary data.</text>
</comment>
<proteinExistence type="predicted"/>
<dbReference type="AlphaFoldDB" id="A0A4S3ZQ21"/>
<keyword evidence="3" id="KW-1185">Reference proteome</keyword>
<dbReference type="InterPro" id="IPR045625">
    <property type="entry name" value="DUF6427"/>
</dbReference>
<feature type="transmembrane region" description="Helical" evidence="1">
    <location>
        <begin position="241"/>
        <end position="258"/>
    </location>
</feature>
<dbReference type="Pfam" id="PF19992">
    <property type="entry name" value="DUF6427"/>
    <property type="match status" value="1"/>
</dbReference>
<dbReference type="Proteomes" id="UP000307507">
    <property type="component" value="Unassembled WGS sequence"/>
</dbReference>
<protein>
    <submittedName>
        <fullName evidence="2">Uncharacterized protein</fullName>
    </submittedName>
</protein>
<feature type="transmembrane region" description="Helical" evidence="1">
    <location>
        <begin position="74"/>
        <end position="106"/>
    </location>
</feature>
<gene>
    <name evidence="2" type="ORF">E6C50_16280</name>
</gene>
<dbReference type="RefSeq" id="WP_136404308.1">
    <property type="nucleotide sequence ID" value="NZ_SSNZ01000011.1"/>
</dbReference>
<feature type="transmembrane region" description="Helical" evidence="1">
    <location>
        <begin position="42"/>
        <end position="62"/>
    </location>
</feature>
<feature type="transmembrane region" description="Helical" evidence="1">
    <location>
        <begin position="126"/>
        <end position="154"/>
    </location>
</feature>
<evidence type="ECO:0000313" key="3">
    <source>
        <dbReference type="Proteomes" id="UP000307507"/>
    </source>
</evidence>
<feature type="transmembrane region" description="Helical" evidence="1">
    <location>
        <begin position="12"/>
        <end position="30"/>
    </location>
</feature>
<evidence type="ECO:0000313" key="2">
    <source>
        <dbReference type="EMBL" id="THF47634.1"/>
    </source>
</evidence>
<name>A0A4S3ZQ21_9FLAO</name>
<feature type="transmembrane region" description="Helical" evidence="1">
    <location>
        <begin position="293"/>
        <end position="309"/>
    </location>
</feature>
<evidence type="ECO:0000256" key="1">
    <source>
        <dbReference type="SAM" id="Phobius"/>
    </source>
</evidence>
<feature type="transmembrane region" description="Helical" evidence="1">
    <location>
        <begin position="264"/>
        <end position="281"/>
    </location>
</feature>
<feature type="transmembrane region" description="Helical" evidence="1">
    <location>
        <begin position="161"/>
        <end position="181"/>
    </location>
</feature>
<dbReference type="EMBL" id="SSNZ01000011">
    <property type="protein sequence ID" value="THF47634.1"/>
    <property type="molecule type" value="Genomic_DNA"/>
</dbReference>
<keyword evidence="1" id="KW-0812">Transmembrane</keyword>
<keyword evidence="1" id="KW-1133">Transmembrane helix</keyword>
<sequence length="310" mass="35792">MIASLFNKSRPLNYAIISLLLVLFYFLYLTQYPEWTEYYTTVIQKIGLLVVLTGSLFLVRFVTKRNGLSKDNSYAPFLFLLFHILFPSVLVNTNIILANFFILLALRRLISLQSLITPKEKIFDASLWIFVATLFHFWSILFIVLVFVSIVFHVSRDYRNWIIPFIALFTVGILFTLAVIAGERDLLFIVLDKAYISFDFTYFENIYQNIALAIFSSIAVLFFVTQLLALSNRPLNMQSSYKKVLFSFVLGVGIYVLSASKNNSFLAFTFFPLAVMGTNFIESLDNKWVRESVMYSLIAISFFIFFAQVL</sequence>
<reference evidence="2 3" key="1">
    <citation type="submission" date="2019-04" db="EMBL/GenBank/DDBJ databases">
        <title>Flavobacterium sp. nov. isolated from construction timber.</title>
        <authorList>
            <person name="Lin S.-Y."/>
            <person name="Chang C.-T."/>
            <person name="Young C.-C."/>
        </authorList>
    </citation>
    <scope>NUCLEOTIDE SEQUENCE [LARGE SCALE GENOMIC DNA]</scope>
    <source>
        <strain evidence="2 3">CC-CTC003</strain>
    </source>
</reference>
<dbReference type="OrthoDB" id="1439867at2"/>
<keyword evidence="1" id="KW-0472">Membrane</keyword>
<accession>A0A4S3ZQ21</accession>